<dbReference type="EMBL" id="CP060122">
    <property type="protein sequence ID" value="QNG46954.1"/>
    <property type="molecule type" value="Genomic_DNA"/>
</dbReference>
<proteinExistence type="predicted"/>
<reference evidence="1 2" key="1">
    <citation type="submission" date="2020-07" db="EMBL/GenBank/DDBJ databases">
        <title>Whole genome sequence of Sphingobium yanoikuyae A3.</title>
        <authorList>
            <person name="Han S.-S."/>
        </authorList>
    </citation>
    <scope>NUCLEOTIDE SEQUENCE [LARGE SCALE GENOMIC DNA]</scope>
    <source>
        <strain evidence="1 2">A3</strain>
    </source>
</reference>
<dbReference type="AlphaFoldDB" id="A0A9X7UEF8"/>
<organism evidence="1 2">
    <name type="scientific">Sphingobium yanoikuyae</name>
    <name type="common">Sphingomonas yanoikuyae</name>
    <dbReference type="NCBI Taxonomy" id="13690"/>
    <lineage>
        <taxon>Bacteria</taxon>
        <taxon>Pseudomonadati</taxon>
        <taxon>Pseudomonadota</taxon>
        <taxon>Alphaproteobacteria</taxon>
        <taxon>Sphingomonadales</taxon>
        <taxon>Sphingomonadaceae</taxon>
        <taxon>Sphingobium</taxon>
    </lineage>
</organism>
<accession>A0A9X7UEF8</accession>
<sequence length="118" mass="12902">MGAKVSIGLNDEILADCCWNGRQKGLIPNPKGSGPPLEVQAINIGKCPSGAQVTQFLLGREKDRRVSGPQKASTIQVVSFLDHDREIGWMQARAVDAALNLFPGLKDDKRPCDWTEMQ</sequence>
<dbReference type="Proteomes" id="UP000515377">
    <property type="component" value="Chromosome"/>
</dbReference>
<name>A0A9X7UEF8_SPHYA</name>
<protein>
    <submittedName>
        <fullName evidence="1">Uncharacterized protein</fullName>
    </submittedName>
</protein>
<evidence type="ECO:0000313" key="1">
    <source>
        <dbReference type="EMBL" id="QNG46954.1"/>
    </source>
</evidence>
<gene>
    <name evidence="1" type="ORF">H3V42_04790</name>
</gene>
<evidence type="ECO:0000313" key="2">
    <source>
        <dbReference type="Proteomes" id="UP000515377"/>
    </source>
</evidence>